<evidence type="ECO:0000256" key="3">
    <source>
        <dbReference type="ARBA" id="ARBA00023004"/>
    </source>
</evidence>
<dbReference type="AlphaFoldDB" id="A0A3L6PYI4"/>
<dbReference type="Proteomes" id="UP000275267">
    <property type="component" value="Unassembled WGS sequence"/>
</dbReference>
<dbReference type="InterPro" id="IPR017972">
    <property type="entry name" value="Cyt_P450_CS"/>
</dbReference>
<feature type="binding site" description="axial binding residue" evidence="4">
    <location>
        <position position="452"/>
    </location>
    <ligand>
        <name>heme</name>
        <dbReference type="ChEBI" id="CHEBI:30413"/>
    </ligand>
    <ligandPart>
        <name>Fe</name>
        <dbReference type="ChEBI" id="CHEBI:18248"/>
    </ligandPart>
</feature>
<dbReference type="InterPro" id="IPR036396">
    <property type="entry name" value="Cyt_P450_sf"/>
</dbReference>
<dbReference type="PROSITE" id="PS00086">
    <property type="entry name" value="CYTOCHROME_P450"/>
    <property type="match status" value="1"/>
</dbReference>
<dbReference type="GO" id="GO:0016705">
    <property type="term" value="F:oxidoreductase activity, acting on paired donors, with incorporation or reduction of molecular oxygen"/>
    <property type="evidence" value="ECO:0007669"/>
    <property type="project" value="InterPro"/>
</dbReference>
<keyword evidence="2 4" id="KW-0479">Metal-binding</keyword>
<dbReference type="Gene3D" id="1.10.630.10">
    <property type="entry name" value="Cytochrome P450"/>
    <property type="match status" value="1"/>
</dbReference>
<dbReference type="InterPro" id="IPR001128">
    <property type="entry name" value="Cyt_P450"/>
</dbReference>
<keyword evidence="8" id="KW-1185">Reference proteome</keyword>
<feature type="chain" id="PRO_5018137107" evidence="6">
    <location>
        <begin position="27"/>
        <end position="516"/>
    </location>
</feature>
<reference evidence="8" key="1">
    <citation type="journal article" date="2019" name="Nat. Commun.">
        <title>The genome of broomcorn millet.</title>
        <authorList>
            <person name="Zou C."/>
            <person name="Miki D."/>
            <person name="Li D."/>
            <person name="Tang Q."/>
            <person name="Xiao L."/>
            <person name="Rajput S."/>
            <person name="Deng P."/>
            <person name="Jia W."/>
            <person name="Huang R."/>
            <person name="Zhang M."/>
            <person name="Sun Y."/>
            <person name="Hu J."/>
            <person name="Fu X."/>
            <person name="Schnable P.S."/>
            <person name="Li F."/>
            <person name="Zhang H."/>
            <person name="Feng B."/>
            <person name="Zhu X."/>
            <person name="Liu R."/>
            <person name="Schnable J.C."/>
            <person name="Zhu J.-K."/>
            <person name="Zhang H."/>
        </authorList>
    </citation>
    <scope>NUCLEOTIDE SEQUENCE [LARGE SCALE GENOMIC DNA]</scope>
</reference>
<keyword evidence="3 4" id="KW-0408">Iron</keyword>
<name>A0A3L6PYI4_PANMI</name>
<dbReference type="PANTHER" id="PTHR47955:SF21">
    <property type="entry name" value="OS06G0642300 PROTEIN"/>
    <property type="match status" value="1"/>
</dbReference>
<protein>
    <submittedName>
        <fullName evidence="7">Premnaspirodiene oxygenase-like</fullName>
    </submittedName>
</protein>
<comment type="caution">
    <text evidence="7">The sequence shown here is derived from an EMBL/GenBank/DDBJ whole genome shotgun (WGS) entry which is preliminary data.</text>
</comment>
<dbReference type="STRING" id="4540.A0A3L6PYI4"/>
<evidence type="ECO:0000256" key="4">
    <source>
        <dbReference type="PIRSR" id="PIRSR602401-1"/>
    </source>
</evidence>
<feature type="signal peptide" evidence="6">
    <location>
        <begin position="1"/>
        <end position="26"/>
    </location>
</feature>
<dbReference type="PRINTS" id="PR00463">
    <property type="entry name" value="EP450I"/>
</dbReference>
<dbReference type="OrthoDB" id="2789670at2759"/>
<dbReference type="InterPro" id="IPR002401">
    <property type="entry name" value="Cyt_P450_E_grp-I"/>
</dbReference>
<keyword evidence="5" id="KW-0560">Oxidoreductase</keyword>
<sequence length="516" mass="57153">MEQVASYLCLFLAALIPLLLLKLSSRGGSGGGRRRLPPGPSRLPVIGSLHHFLFVRSPLAHHAMADLARRHGAPPLMYLRLGEVGLAVASSPAAAREVMRAHAAAFASRPWIPSMRPAMERGAVGLVFAPHGALWRQLRRVSVLELLSARRVRSFRRVREDEARRLVAATPPGGAINVGVRLAALTADVTMRAVVGDRFDRREEFLRAIKEGSRLVTGFSLGDLFPSSRLVRFFSGTAGRVMDLHRKMFELMDCAIRQHEERRAAMASTPDGAVKEEDEDILGVLLRIHREGGLEVPLTMDIVKSLILDLFSGGGDTSASTLEWAMSELMRNPGAMEKAQAEVRSKLQGKPSVTEDDLHDLKYLKLVIKQTLRLQPVLPLLLPRESTEDRKVMGYDVPKGTMVLVNAWAISRDSGCWDDADAFKPERFEDGKIDFKGTDFEFIPFGAGRRMCPGMTFAQGIMELVLASLLYHFEWKLPAGMEPNELDMTEKMGMAVRRKNDLCLRAVVRVPVPTPP</sequence>
<keyword evidence="4 5" id="KW-0349">Heme</keyword>
<accession>A0A3L6PYI4</accession>
<dbReference type="CDD" id="cd11072">
    <property type="entry name" value="CYP71-like"/>
    <property type="match status" value="1"/>
</dbReference>
<evidence type="ECO:0000256" key="2">
    <source>
        <dbReference type="ARBA" id="ARBA00022723"/>
    </source>
</evidence>
<evidence type="ECO:0000256" key="1">
    <source>
        <dbReference type="ARBA" id="ARBA00010617"/>
    </source>
</evidence>
<dbReference type="GO" id="GO:0020037">
    <property type="term" value="F:heme binding"/>
    <property type="evidence" value="ECO:0007669"/>
    <property type="project" value="InterPro"/>
</dbReference>
<evidence type="ECO:0000256" key="5">
    <source>
        <dbReference type="RuleBase" id="RU000461"/>
    </source>
</evidence>
<dbReference type="EMBL" id="PQIB02000015">
    <property type="protein sequence ID" value="RLM65771.1"/>
    <property type="molecule type" value="Genomic_DNA"/>
</dbReference>
<dbReference type="Pfam" id="PF00067">
    <property type="entry name" value="p450"/>
    <property type="match status" value="1"/>
</dbReference>
<evidence type="ECO:0000313" key="8">
    <source>
        <dbReference type="Proteomes" id="UP000275267"/>
    </source>
</evidence>
<gene>
    <name evidence="7" type="ORF">C2845_PM16G05710</name>
</gene>
<dbReference type="FunFam" id="1.10.630.10:FF:000064">
    <property type="entry name" value="Cytochrome P450 monooxygenase"/>
    <property type="match status" value="1"/>
</dbReference>
<comment type="similarity">
    <text evidence="1 5">Belongs to the cytochrome P450 family.</text>
</comment>
<dbReference type="GO" id="GO:0004497">
    <property type="term" value="F:monooxygenase activity"/>
    <property type="evidence" value="ECO:0007669"/>
    <property type="project" value="UniProtKB-KW"/>
</dbReference>
<organism evidence="7 8">
    <name type="scientific">Panicum miliaceum</name>
    <name type="common">Proso millet</name>
    <name type="synonym">Broomcorn millet</name>
    <dbReference type="NCBI Taxonomy" id="4540"/>
    <lineage>
        <taxon>Eukaryota</taxon>
        <taxon>Viridiplantae</taxon>
        <taxon>Streptophyta</taxon>
        <taxon>Embryophyta</taxon>
        <taxon>Tracheophyta</taxon>
        <taxon>Spermatophyta</taxon>
        <taxon>Magnoliopsida</taxon>
        <taxon>Liliopsida</taxon>
        <taxon>Poales</taxon>
        <taxon>Poaceae</taxon>
        <taxon>PACMAD clade</taxon>
        <taxon>Panicoideae</taxon>
        <taxon>Panicodae</taxon>
        <taxon>Paniceae</taxon>
        <taxon>Panicinae</taxon>
        <taxon>Panicum</taxon>
        <taxon>Panicum sect. Panicum</taxon>
    </lineage>
</organism>
<dbReference type="PANTHER" id="PTHR47955">
    <property type="entry name" value="CYTOCHROME P450 FAMILY 71 PROTEIN"/>
    <property type="match status" value="1"/>
</dbReference>
<proteinExistence type="inferred from homology"/>
<keyword evidence="6" id="KW-0732">Signal</keyword>
<keyword evidence="5" id="KW-0503">Monooxygenase</keyword>
<comment type="cofactor">
    <cofactor evidence="4">
        <name>heme</name>
        <dbReference type="ChEBI" id="CHEBI:30413"/>
    </cofactor>
</comment>
<evidence type="ECO:0000256" key="6">
    <source>
        <dbReference type="SAM" id="SignalP"/>
    </source>
</evidence>
<dbReference type="PRINTS" id="PR00385">
    <property type="entry name" value="P450"/>
</dbReference>
<dbReference type="SUPFAM" id="SSF48264">
    <property type="entry name" value="Cytochrome P450"/>
    <property type="match status" value="1"/>
</dbReference>
<evidence type="ECO:0000313" key="7">
    <source>
        <dbReference type="EMBL" id="RLM65771.1"/>
    </source>
</evidence>
<dbReference type="GO" id="GO:0005506">
    <property type="term" value="F:iron ion binding"/>
    <property type="evidence" value="ECO:0007669"/>
    <property type="project" value="InterPro"/>
</dbReference>